<sequence length="410" mass="44358">MTASLLTRHGAPVPSDRERELFEAAEALGKALAADVRERDAANRPPVAEAQALRDSGLLPLTVPARFGGEGISWSTAFEIVQRIGRQDNSTAQLLGYHYIFQAFPYLDLDDDAAARLAEQTLAGGWLFSSTGTPQGQQVQARRVEGGYVINGRKPFATGSYVADRIYGRAILTREDGTSTRLALLIDTAWEGVVRHDDWDVLGSRLTATNTIEFRDVFVPDAAVVADLGASDEARAPHQVLATPAFQLLFSTAYLAAAEGAVLAARDYTRSTSRPWYHAEGLESAAEDPFILNHYGSFVAHLTGLSAVVREAAQALDWAWGQGAALTAAERAGVAEQVAAAKVLAHEVALDVTAKVYDAMGARAAGTGYGFDRHWRDVRTHTLHDPVAYKYNELGRFFLNGTEPIPSAYR</sequence>
<dbReference type="PANTHER" id="PTHR43884">
    <property type="entry name" value="ACYL-COA DEHYDROGENASE"/>
    <property type="match status" value="1"/>
</dbReference>
<keyword evidence="5" id="KW-1185">Reference proteome</keyword>
<dbReference type="EMBL" id="BAABEO010000006">
    <property type="protein sequence ID" value="GAA3669133.1"/>
    <property type="molecule type" value="Genomic_DNA"/>
</dbReference>
<dbReference type="InterPro" id="IPR036250">
    <property type="entry name" value="AcylCo_DH-like_C"/>
</dbReference>
<dbReference type="Pfam" id="PF08028">
    <property type="entry name" value="Acyl-CoA_dh_2"/>
    <property type="match status" value="1"/>
</dbReference>
<dbReference type="InterPro" id="IPR046373">
    <property type="entry name" value="Acyl-CoA_Oxase/DH_mid-dom_sf"/>
</dbReference>
<evidence type="ECO:0000313" key="4">
    <source>
        <dbReference type="EMBL" id="GAA3669133.1"/>
    </source>
</evidence>
<evidence type="ECO:0000256" key="1">
    <source>
        <dbReference type="ARBA" id="ARBA00023002"/>
    </source>
</evidence>
<organism evidence="4 5">
    <name type="scientific">Arthrobacter ginkgonis</name>
    <dbReference type="NCBI Taxonomy" id="1630594"/>
    <lineage>
        <taxon>Bacteria</taxon>
        <taxon>Bacillati</taxon>
        <taxon>Actinomycetota</taxon>
        <taxon>Actinomycetes</taxon>
        <taxon>Micrococcales</taxon>
        <taxon>Micrococcaceae</taxon>
        <taxon>Arthrobacter</taxon>
    </lineage>
</organism>
<evidence type="ECO:0000259" key="2">
    <source>
        <dbReference type="Pfam" id="PF02771"/>
    </source>
</evidence>
<proteinExistence type="predicted"/>
<reference evidence="5" key="1">
    <citation type="journal article" date="2019" name="Int. J. Syst. Evol. Microbiol.">
        <title>The Global Catalogue of Microorganisms (GCM) 10K type strain sequencing project: providing services to taxonomists for standard genome sequencing and annotation.</title>
        <authorList>
            <consortium name="The Broad Institute Genomics Platform"/>
            <consortium name="The Broad Institute Genome Sequencing Center for Infectious Disease"/>
            <person name="Wu L."/>
            <person name="Ma J."/>
        </authorList>
    </citation>
    <scope>NUCLEOTIDE SEQUENCE [LARGE SCALE GENOMIC DNA]</scope>
    <source>
        <strain evidence="5">JCM 30742</strain>
    </source>
</reference>
<keyword evidence="1" id="KW-0560">Oxidoreductase</keyword>
<comment type="caution">
    <text evidence="4">The sequence shown here is derived from an EMBL/GenBank/DDBJ whole genome shotgun (WGS) entry which is preliminary data.</text>
</comment>
<dbReference type="SUPFAM" id="SSF56645">
    <property type="entry name" value="Acyl-CoA dehydrogenase NM domain-like"/>
    <property type="match status" value="1"/>
</dbReference>
<evidence type="ECO:0000313" key="5">
    <source>
        <dbReference type="Proteomes" id="UP001500752"/>
    </source>
</evidence>
<dbReference type="Gene3D" id="2.40.110.10">
    <property type="entry name" value="Butyryl-CoA Dehydrogenase, subunit A, domain 2"/>
    <property type="match status" value="1"/>
</dbReference>
<name>A0ABP7BW15_9MICC</name>
<feature type="domain" description="Acyl-CoA dehydrogenase/oxidase N-terminal" evidence="2">
    <location>
        <begin position="20"/>
        <end position="99"/>
    </location>
</feature>
<gene>
    <name evidence="4" type="ORF">GCM10023081_04490</name>
</gene>
<evidence type="ECO:0000259" key="3">
    <source>
        <dbReference type="Pfam" id="PF08028"/>
    </source>
</evidence>
<dbReference type="Gene3D" id="1.10.540.10">
    <property type="entry name" value="Acyl-CoA dehydrogenase/oxidase, N-terminal domain"/>
    <property type="match status" value="1"/>
</dbReference>
<dbReference type="PANTHER" id="PTHR43884:SF12">
    <property type="entry name" value="ISOVALERYL-COA DEHYDROGENASE, MITOCHONDRIAL-RELATED"/>
    <property type="match status" value="1"/>
</dbReference>
<dbReference type="RefSeq" id="WP_345148143.1">
    <property type="nucleotide sequence ID" value="NZ_BAABEO010000006.1"/>
</dbReference>
<dbReference type="Pfam" id="PF02771">
    <property type="entry name" value="Acyl-CoA_dh_N"/>
    <property type="match status" value="1"/>
</dbReference>
<dbReference type="SUPFAM" id="SSF47203">
    <property type="entry name" value="Acyl-CoA dehydrogenase C-terminal domain-like"/>
    <property type="match status" value="1"/>
</dbReference>
<dbReference type="InterPro" id="IPR009100">
    <property type="entry name" value="AcylCoA_DH/oxidase_NM_dom_sf"/>
</dbReference>
<dbReference type="Proteomes" id="UP001500752">
    <property type="component" value="Unassembled WGS sequence"/>
</dbReference>
<dbReference type="Gene3D" id="1.20.140.10">
    <property type="entry name" value="Butyryl-CoA Dehydrogenase, subunit A, domain 3"/>
    <property type="match status" value="1"/>
</dbReference>
<accession>A0ABP7BW15</accession>
<dbReference type="InterPro" id="IPR013786">
    <property type="entry name" value="AcylCoA_DH/ox_N"/>
</dbReference>
<dbReference type="PIRSF" id="PIRSF016578">
    <property type="entry name" value="HsaA"/>
    <property type="match status" value="1"/>
</dbReference>
<dbReference type="InterPro" id="IPR013107">
    <property type="entry name" value="Acyl-CoA_DH_C"/>
</dbReference>
<protein>
    <submittedName>
        <fullName evidence="4">Acyl-CoA dehydrogenase family protein</fullName>
    </submittedName>
</protein>
<feature type="domain" description="Acyl-CoA dehydrogenase C-terminal" evidence="3">
    <location>
        <begin position="249"/>
        <end position="384"/>
    </location>
</feature>
<dbReference type="InterPro" id="IPR037069">
    <property type="entry name" value="AcylCoA_DH/ox_N_sf"/>
</dbReference>